<dbReference type="InterPro" id="IPR008984">
    <property type="entry name" value="SMAD_FHA_dom_sf"/>
</dbReference>
<dbReference type="Proteomes" id="UP000639338">
    <property type="component" value="Unassembled WGS sequence"/>
</dbReference>
<name>A0A834Y1C7_APHGI</name>
<feature type="region of interest" description="Disordered" evidence="1">
    <location>
        <begin position="1"/>
        <end position="37"/>
    </location>
</feature>
<feature type="region of interest" description="Disordered" evidence="1">
    <location>
        <begin position="373"/>
        <end position="393"/>
    </location>
</feature>
<proteinExistence type="predicted"/>
<dbReference type="Pfam" id="PF00498">
    <property type="entry name" value="FHA"/>
    <property type="match status" value="1"/>
</dbReference>
<dbReference type="Gene3D" id="2.60.200.20">
    <property type="match status" value="1"/>
</dbReference>
<gene>
    <name evidence="4" type="ORF">HCN44_004609</name>
</gene>
<comment type="caution">
    <text evidence="4">The sequence shown here is derived from an EMBL/GenBank/DDBJ whole genome shotgun (WGS) entry which is preliminary data.</text>
</comment>
<dbReference type="AlphaFoldDB" id="A0A834Y1C7"/>
<sequence>METTTMPMDAGANCNNKSQPDTLPFEESQSQKLQQSSQEIELKKGTWGILHPHPDYITAYKQRQLDLHDQGQSINHQPLEPRCLVKDEYTAGRLEHLDIQFTEQNTELKRLLQISKTQFIIKRERITNYETANYKGDFVVVIYDKSSNGTFVNQKKLENKKAILFHNDSISIAKPDYEVFKYVPSTVLPNSDEIPSELAKNYVALRILGRGICGPVRLVYSKTNYCPFALKCITKNGLDKTAHKDLLVNPEGFMNEVDILKGLKHPNVIKMVHAINTPLNLFIMLELMQGGELFERIRKNRGNKELNDVIIEGKFGYPPDRFEHVSGKAKRLIDRMLIVNPNARYTVSDVVVSSWLDDGELIRKISKTLQPYINSNNYDSENTSPNVDSGIGSLQRRDKFLNDIQMKRPRFE</sequence>
<organism evidence="4 5">
    <name type="scientific">Aphidius gifuensis</name>
    <name type="common">Parasitoid wasp</name>
    <dbReference type="NCBI Taxonomy" id="684658"/>
    <lineage>
        <taxon>Eukaryota</taxon>
        <taxon>Metazoa</taxon>
        <taxon>Ecdysozoa</taxon>
        <taxon>Arthropoda</taxon>
        <taxon>Hexapoda</taxon>
        <taxon>Insecta</taxon>
        <taxon>Pterygota</taxon>
        <taxon>Neoptera</taxon>
        <taxon>Endopterygota</taxon>
        <taxon>Hymenoptera</taxon>
        <taxon>Apocrita</taxon>
        <taxon>Ichneumonoidea</taxon>
        <taxon>Braconidae</taxon>
        <taxon>Aphidiinae</taxon>
        <taxon>Aphidius</taxon>
    </lineage>
</organism>
<dbReference type="Pfam" id="PF00069">
    <property type="entry name" value="Pkinase"/>
    <property type="match status" value="1"/>
</dbReference>
<dbReference type="SUPFAM" id="SSF56112">
    <property type="entry name" value="Protein kinase-like (PK-like)"/>
    <property type="match status" value="1"/>
</dbReference>
<evidence type="ECO:0000256" key="1">
    <source>
        <dbReference type="SAM" id="MobiDB-lite"/>
    </source>
</evidence>
<dbReference type="InterPro" id="IPR000719">
    <property type="entry name" value="Prot_kinase_dom"/>
</dbReference>
<evidence type="ECO:0000313" key="4">
    <source>
        <dbReference type="EMBL" id="KAF7995137.1"/>
    </source>
</evidence>
<evidence type="ECO:0000313" key="5">
    <source>
        <dbReference type="Proteomes" id="UP000639338"/>
    </source>
</evidence>
<accession>A0A834Y1C7</accession>
<keyword evidence="5" id="KW-1185">Reference proteome</keyword>
<dbReference type="Gene3D" id="1.10.510.10">
    <property type="entry name" value="Transferase(Phosphotransferase) domain 1"/>
    <property type="match status" value="2"/>
</dbReference>
<feature type="compositionally biased region" description="Polar residues" evidence="1">
    <location>
        <begin position="373"/>
        <end position="387"/>
    </location>
</feature>
<dbReference type="SMART" id="SM00220">
    <property type="entry name" value="S_TKc"/>
    <property type="match status" value="1"/>
</dbReference>
<dbReference type="InterPro" id="IPR011009">
    <property type="entry name" value="Kinase-like_dom_sf"/>
</dbReference>
<protein>
    <submittedName>
        <fullName evidence="4">Uncharacterized protein</fullName>
    </submittedName>
</protein>
<dbReference type="PANTHER" id="PTHR24347">
    <property type="entry name" value="SERINE/THREONINE-PROTEIN KINASE"/>
    <property type="match status" value="1"/>
</dbReference>
<dbReference type="PROSITE" id="PS50006">
    <property type="entry name" value="FHA_DOMAIN"/>
    <property type="match status" value="1"/>
</dbReference>
<dbReference type="GO" id="GO:0005524">
    <property type="term" value="F:ATP binding"/>
    <property type="evidence" value="ECO:0007669"/>
    <property type="project" value="InterPro"/>
</dbReference>
<dbReference type="InterPro" id="IPR000253">
    <property type="entry name" value="FHA_dom"/>
</dbReference>
<dbReference type="PROSITE" id="PS50011">
    <property type="entry name" value="PROTEIN_KINASE_DOM"/>
    <property type="match status" value="1"/>
</dbReference>
<dbReference type="EMBL" id="JACMRX010000002">
    <property type="protein sequence ID" value="KAF7995137.1"/>
    <property type="molecule type" value="Genomic_DNA"/>
</dbReference>
<feature type="domain" description="Protein kinase" evidence="3">
    <location>
        <begin position="202"/>
        <end position="412"/>
    </location>
</feature>
<reference evidence="4 5" key="1">
    <citation type="submission" date="2020-08" db="EMBL/GenBank/DDBJ databases">
        <title>Aphidius gifuensis genome sequencing and assembly.</title>
        <authorList>
            <person name="Du Z."/>
        </authorList>
    </citation>
    <scope>NUCLEOTIDE SEQUENCE [LARGE SCALE GENOMIC DNA]</scope>
    <source>
        <strain evidence="4">YNYX2018</strain>
        <tissue evidence="4">Adults</tissue>
    </source>
</reference>
<evidence type="ECO:0000259" key="3">
    <source>
        <dbReference type="PROSITE" id="PS50011"/>
    </source>
</evidence>
<dbReference type="SUPFAM" id="SSF49879">
    <property type="entry name" value="SMAD/FHA domain"/>
    <property type="match status" value="1"/>
</dbReference>
<feature type="compositionally biased region" description="Low complexity" evidence="1">
    <location>
        <begin position="26"/>
        <end position="37"/>
    </location>
</feature>
<evidence type="ECO:0000259" key="2">
    <source>
        <dbReference type="PROSITE" id="PS50006"/>
    </source>
</evidence>
<dbReference type="SMART" id="SM00240">
    <property type="entry name" value="FHA"/>
    <property type="match status" value="1"/>
</dbReference>
<feature type="domain" description="FHA" evidence="2">
    <location>
        <begin position="89"/>
        <end position="157"/>
    </location>
</feature>
<dbReference type="OrthoDB" id="40902at2759"/>
<dbReference type="GO" id="GO:0004672">
    <property type="term" value="F:protein kinase activity"/>
    <property type="evidence" value="ECO:0007669"/>
    <property type="project" value="InterPro"/>
</dbReference>